<dbReference type="OMA" id="LICPGFL"/>
<reference evidence="10 11" key="1">
    <citation type="submission" date="2013-09" db="EMBL/GenBank/DDBJ databases">
        <title>Corchorus capsularis genome sequencing.</title>
        <authorList>
            <person name="Alam M."/>
            <person name="Haque M.S."/>
            <person name="Islam M.S."/>
            <person name="Emdad E.M."/>
            <person name="Islam M.M."/>
            <person name="Ahmed B."/>
            <person name="Halim A."/>
            <person name="Hossen Q.M.M."/>
            <person name="Hossain M.Z."/>
            <person name="Ahmed R."/>
            <person name="Khan M.M."/>
            <person name="Islam R."/>
            <person name="Rashid M.M."/>
            <person name="Khan S.A."/>
            <person name="Rahman M.S."/>
            <person name="Alam M."/>
        </authorList>
    </citation>
    <scope>NUCLEOTIDE SEQUENCE [LARGE SCALE GENOMIC DNA]</scope>
    <source>
        <strain evidence="11">cv. CVL-1</strain>
        <tissue evidence="10">Whole seedling</tissue>
    </source>
</reference>
<protein>
    <recommendedName>
        <fullName evidence="9">PGG domain-containing protein</fullName>
    </recommendedName>
</protein>
<dbReference type="SUPFAM" id="SSF48403">
    <property type="entry name" value="Ankyrin repeat"/>
    <property type="match status" value="1"/>
</dbReference>
<dbReference type="Gene3D" id="1.25.40.20">
    <property type="entry name" value="Ankyrin repeat-containing domain"/>
    <property type="match status" value="2"/>
</dbReference>
<evidence type="ECO:0000259" key="9">
    <source>
        <dbReference type="Pfam" id="PF13962"/>
    </source>
</evidence>
<feature type="transmembrane region" description="Helical" evidence="8">
    <location>
        <begin position="405"/>
        <end position="431"/>
    </location>
</feature>
<dbReference type="AlphaFoldDB" id="A0A1R3G3H1"/>
<feature type="domain" description="PGG" evidence="9">
    <location>
        <begin position="325"/>
        <end position="432"/>
    </location>
</feature>
<keyword evidence="3" id="KW-0677">Repeat</keyword>
<dbReference type="PROSITE" id="PS50088">
    <property type="entry name" value="ANK_REPEAT"/>
    <property type="match status" value="2"/>
</dbReference>
<keyword evidence="6 8" id="KW-0472">Membrane</keyword>
<evidence type="ECO:0000256" key="5">
    <source>
        <dbReference type="ARBA" id="ARBA00023043"/>
    </source>
</evidence>
<feature type="transmembrane region" description="Helical" evidence="8">
    <location>
        <begin position="333"/>
        <end position="351"/>
    </location>
</feature>
<dbReference type="PANTHER" id="PTHR24186:SF36">
    <property type="entry name" value="SERINE_THREONINE-PROTEIN PHOSPHATASE 6 REGULATORY ANKYRIN REPEAT SUBUNIT A-LIKE"/>
    <property type="match status" value="1"/>
</dbReference>
<evidence type="ECO:0000256" key="1">
    <source>
        <dbReference type="ARBA" id="ARBA00004141"/>
    </source>
</evidence>
<name>A0A1R3G3H1_COCAP</name>
<evidence type="ECO:0000256" key="8">
    <source>
        <dbReference type="SAM" id="Phobius"/>
    </source>
</evidence>
<keyword evidence="2 8" id="KW-0812">Transmembrane</keyword>
<evidence type="ECO:0000256" key="6">
    <source>
        <dbReference type="ARBA" id="ARBA00023136"/>
    </source>
</evidence>
<dbReference type="InterPro" id="IPR002110">
    <property type="entry name" value="Ankyrin_rpt"/>
</dbReference>
<feature type="repeat" description="ANK" evidence="7">
    <location>
        <begin position="177"/>
        <end position="209"/>
    </location>
</feature>
<dbReference type="Pfam" id="PF13962">
    <property type="entry name" value="PGG"/>
    <property type="match status" value="1"/>
</dbReference>
<dbReference type="EMBL" id="AWWV01015480">
    <property type="protein sequence ID" value="OMO52607.1"/>
    <property type="molecule type" value="Genomic_DNA"/>
</dbReference>
<gene>
    <name evidence="10" type="ORF">CCACVL1_29166</name>
</gene>
<evidence type="ECO:0000256" key="4">
    <source>
        <dbReference type="ARBA" id="ARBA00022989"/>
    </source>
</evidence>
<evidence type="ECO:0000256" key="2">
    <source>
        <dbReference type="ARBA" id="ARBA00022692"/>
    </source>
</evidence>
<dbReference type="Proteomes" id="UP000188268">
    <property type="component" value="Unassembled WGS sequence"/>
</dbReference>
<dbReference type="Pfam" id="PF12796">
    <property type="entry name" value="Ank_2"/>
    <property type="match status" value="2"/>
</dbReference>
<comment type="subcellular location">
    <subcellularLocation>
        <location evidence="1">Membrane</location>
        <topology evidence="1">Multi-pass membrane protein</topology>
    </subcellularLocation>
</comment>
<proteinExistence type="predicted"/>
<feature type="transmembrane region" description="Helical" evidence="8">
    <location>
        <begin position="371"/>
        <end position="393"/>
    </location>
</feature>
<dbReference type="SMART" id="SM00248">
    <property type="entry name" value="ANK"/>
    <property type="match status" value="5"/>
</dbReference>
<keyword evidence="4 8" id="KW-1133">Transmembrane helix</keyword>
<dbReference type="PROSITE" id="PS50297">
    <property type="entry name" value="ANK_REP_REGION"/>
    <property type="match status" value="2"/>
</dbReference>
<sequence length="473" mass="52519">MDRISYMDGELFKAAEHGDVEVLFNKYEGSLDRLVDGQQNSTPCLRHERRTCPLLVLQANARGEIPLHIAARHGHYEIVEFLIKRSKEQRHGDLEQMVRMRDKDQNTALHQAAQYAARGGRFDLVAEILDANCEAMALVGPYGRTILHAATLADDEETVKIILGRKKHLTKEGDEEYGQTPLHYAAHGNLYSVAEALLENDDSAAYLTDKERGMSPLHMAALQGNVIDSSITINLLLHDKDANGITPFHVARYRPAAHGRHKNHPLQSFKVPVWDENSQGSEKKKKIEEVLEAICNIEVAGLPVVDSIRTRIEGKNNVNTGTDDHERIRETHLLVAAPVATVTFTAAFTVPGGYKSEKGTAILSPNAAFQAFVITDSLAFVCSLSAVWIHILIVHVERNTNFYKLLYHVVDPLTGFGMIAMVIAFTTGIYAVLGSSLGLAIAACAIANTFFLIILYAHYKSRKVYDWDLLTEE</sequence>
<dbReference type="InterPro" id="IPR036770">
    <property type="entry name" value="Ankyrin_rpt-contain_sf"/>
</dbReference>
<comment type="caution">
    <text evidence="10">The sequence shown here is derived from an EMBL/GenBank/DDBJ whole genome shotgun (WGS) entry which is preliminary data.</text>
</comment>
<evidence type="ECO:0000256" key="7">
    <source>
        <dbReference type="PROSITE-ProRule" id="PRU00023"/>
    </source>
</evidence>
<dbReference type="GO" id="GO:0005886">
    <property type="term" value="C:plasma membrane"/>
    <property type="evidence" value="ECO:0007669"/>
    <property type="project" value="TreeGrafter"/>
</dbReference>
<accession>A0A1R3G3H1</accession>
<dbReference type="STRING" id="210143.A0A1R3G3H1"/>
<dbReference type="Gramene" id="OMO52607">
    <property type="protein sequence ID" value="OMO52607"/>
    <property type="gene ID" value="CCACVL1_29166"/>
</dbReference>
<dbReference type="InterPro" id="IPR026961">
    <property type="entry name" value="PGG_dom"/>
</dbReference>
<dbReference type="OrthoDB" id="1002120at2759"/>
<evidence type="ECO:0000313" key="10">
    <source>
        <dbReference type="EMBL" id="OMO52607.1"/>
    </source>
</evidence>
<dbReference type="PANTHER" id="PTHR24186">
    <property type="entry name" value="PROTEIN PHOSPHATASE 1 REGULATORY SUBUNIT"/>
    <property type="match status" value="1"/>
</dbReference>
<evidence type="ECO:0000256" key="3">
    <source>
        <dbReference type="ARBA" id="ARBA00022737"/>
    </source>
</evidence>
<evidence type="ECO:0000313" key="11">
    <source>
        <dbReference type="Proteomes" id="UP000188268"/>
    </source>
</evidence>
<organism evidence="10 11">
    <name type="scientific">Corchorus capsularis</name>
    <name type="common">Jute</name>
    <dbReference type="NCBI Taxonomy" id="210143"/>
    <lineage>
        <taxon>Eukaryota</taxon>
        <taxon>Viridiplantae</taxon>
        <taxon>Streptophyta</taxon>
        <taxon>Embryophyta</taxon>
        <taxon>Tracheophyta</taxon>
        <taxon>Spermatophyta</taxon>
        <taxon>Magnoliopsida</taxon>
        <taxon>eudicotyledons</taxon>
        <taxon>Gunneridae</taxon>
        <taxon>Pentapetalae</taxon>
        <taxon>rosids</taxon>
        <taxon>malvids</taxon>
        <taxon>Malvales</taxon>
        <taxon>Malvaceae</taxon>
        <taxon>Grewioideae</taxon>
        <taxon>Apeibeae</taxon>
        <taxon>Corchorus</taxon>
    </lineage>
</organism>
<feature type="transmembrane region" description="Helical" evidence="8">
    <location>
        <begin position="437"/>
        <end position="457"/>
    </location>
</feature>
<keyword evidence="11" id="KW-1185">Reference proteome</keyword>
<keyword evidence="5 7" id="KW-0040">ANK repeat</keyword>
<feature type="repeat" description="ANK" evidence="7">
    <location>
        <begin position="62"/>
        <end position="94"/>
    </location>
</feature>